<accession>A0A1E5BF66</accession>
<feature type="transmembrane region" description="Helical" evidence="1">
    <location>
        <begin position="112"/>
        <end position="128"/>
    </location>
</feature>
<dbReference type="Proteomes" id="UP000094741">
    <property type="component" value="Unassembled WGS sequence"/>
</dbReference>
<name>A0A1E5BF66_9VIBR</name>
<dbReference type="EMBL" id="AJYQ02000091">
    <property type="protein sequence ID" value="OEE34434.1"/>
    <property type="molecule type" value="Genomic_DNA"/>
</dbReference>
<keyword evidence="1" id="KW-0472">Membrane</keyword>
<organism evidence="2 3">
    <name type="scientific">Vibrio genomosp. F10 str. ZF-129</name>
    <dbReference type="NCBI Taxonomy" id="1187848"/>
    <lineage>
        <taxon>Bacteria</taxon>
        <taxon>Pseudomonadati</taxon>
        <taxon>Pseudomonadota</taxon>
        <taxon>Gammaproteobacteria</taxon>
        <taxon>Vibrionales</taxon>
        <taxon>Vibrionaceae</taxon>
        <taxon>Vibrio</taxon>
    </lineage>
</organism>
<evidence type="ECO:0000313" key="2">
    <source>
        <dbReference type="EMBL" id="OEE34434.1"/>
    </source>
</evidence>
<keyword evidence="1" id="KW-0812">Transmembrane</keyword>
<feature type="transmembrane region" description="Helical" evidence="1">
    <location>
        <begin position="76"/>
        <end position="106"/>
    </location>
</feature>
<proteinExistence type="predicted"/>
<protein>
    <submittedName>
        <fullName evidence="2">Uncharacterized protein</fullName>
    </submittedName>
</protein>
<comment type="caution">
    <text evidence="2">The sequence shown here is derived from an EMBL/GenBank/DDBJ whole genome shotgun (WGS) entry which is preliminary data.</text>
</comment>
<feature type="transmembrane region" description="Helical" evidence="1">
    <location>
        <begin position="20"/>
        <end position="39"/>
    </location>
</feature>
<evidence type="ECO:0000313" key="3">
    <source>
        <dbReference type="Proteomes" id="UP000094741"/>
    </source>
</evidence>
<keyword evidence="1" id="KW-1133">Transmembrane helix</keyword>
<sequence length="157" mass="17772">MGVCQLLEQILQWPPIGQSIIGSTIFAVVLWVLKTLYSFGFSKVAKFNREFYRSRINAELVHCTAMNSENVNIQSFSLIGLIYVAFIDVLKALICVCLGMILASILPILKEVSIVFAMYFLMNALNVVNRSSKKSKLTYNERIEALKQELAELEDEK</sequence>
<evidence type="ECO:0000256" key="1">
    <source>
        <dbReference type="SAM" id="Phobius"/>
    </source>
</evidence>
<reference evidence="2 3" key="1">
    <citation type="journal article" date="2012" name="Science">
        <title>Ecological populations of bacteria act as socially cohesive units of antibiotic production and resistance.</title>
        <authorList>
            <person name="Cordero O.X."/>
            <person name="Wildschutte H."/>
            <person name="Kirkup B."/>
            <person name="Proehl S."/>
            <person name="Ngo L."/>
            <person name="Hussain F."/>
            <person name="Le Roux F."/>
            <person name="Mincer T."/>
            <person name="Polz M.F."/>
        </authorList>
    </citation>
    <scope>NUCLEOTIDE SEQUENCE [LARGE SCALE GENOMIC DNA]</scope>
    <source>
        <strain evidence="2 3">ZF-129</strain>
    </source>
</reference>
<gene>
    <name evidence="2" type="ORF">A1QO_07910</name>
</gene>
<dbReference type="AlphaFoldDB" id="A0A1E5BF66"/>